<dbReference type="CDD" id="cd04848">
    <property type="entry name" value="Peptidases_S8_Autotransporter_serine_protease_like"/>
    <property type="match status" value="1"/>
</dbReference>
<evidence type="ECO:0000259" key="9">
    <source>
        <dbReference type="Pfam" id="PF00082"/>
    </source>
</evidence>
<keyword evidence="2 7" id="KW-0645">Protease</keyword>
<evidence type="ECO:0000256" key="8">
    <source>
        <dbReference type="RuleBase" id="RU003355"/>
    </source>
</evidence>
<dbReference type="SUPFAM" id="SSF52743">
    <property type="entry name" value="Subtilisin-like"/>
    <property type="match status" value="1"/>
</dbReference>
<organism evidence="10">
    <name type="scientific">Catillopecten margaritatus gill symbiont</name>
    <dbReference type="NCBI Taxonomy" id="3083288"/>
    <lineage>
        <taxon>Bacteria</taxon>
        <taxon>Pseudomonadati</taxon>
        <taxon>Pseudomonadota</taxon>
        <taxon>Gammaproteobacteria</taxon>
        <taxon>sulfur-oxidizing symbionts</taxon>
    </lineage>
</organism>
<keyword evidence="3" id="KW-0732">Signal</keyword>
<evidence type="ECO:0000256" key="1">
    <source>
        <dbReference type="ARBA" id="ARBA00011073"/>
    </source>
</evidence>
<dbReference type="GO" id="GO:0006508">
    <property type="term" value="P:proteolysis"/>
    <property type="evidence" value="ECO:0007669"/>
    <property type="project" value="UniProtKB-KW"/>
</dbReference>
<comment type="similarity">
    <text evidence="1 7 8">Belongs to the peptidase S8 family.</text>
</comment>
<dbReference type="EMBL" id="CP138327">
    <property type="protein sequence ID" value="WXT99312.1"/>
    <property type="molecule type" value="Genomic_DNA"/>
</dbReference>
<dbReference type="PROSITE" id="PS00138">
    <property type="entry name" value="SUBTILASE_SER"/>
    <property type="match status" value="1"/>
</dbReference>
<dbReference type="InterPro" id="IPR015500">
    <property type="entry name" value="Peptidase_S8_subtilisin-rel"/>
</dbReference>
<dbReference type="InterPro" id="IPR023827">
    <property type="entry name" value="Peptidase_S8_Asp-AS"/>
</dbReference>
<evidence type="ECO:0000256" key="4">
    <source>
        <dbReference type="ARBA" id="ARBA00022801"/>
    </source>
</evidence>
<keyword evidence="5 7" id="KW-0720">Serine protease</keyword>
<dbReference type="Gene3D" id="3.40.50.200">
    <property type="entry name" value="Peptidase S8/S53 domain"/>
    <property type="match status" value="1"/>
</dbReference>
<dbReference type="InterPro" id="IPR050131">
    <property type="entry name" value="Peptidase_S8_subtilisin-like"/>
</dbReference>
<keyword evidence="4 7" id="KW-0378">Hydrolase</keyword>
<dbReference type="AlphaFoldDB" id="A0AAU6PE79"/>
<proteinExistence type="inferred from homology"/>
<evidence type="ECO:0000256" key="3">
    <source>
        <dbReference type="ARBA" id="ARBA00022729"/>
    </source>
</evidence>
<reference evidence="10" key="1">
    <citation type="submission" date="2023-10" db="EMBL/GenBank/DDBJ databases">
        <title>The first scallop-associated chemosynthetic bacterial symbiont.</title>
        <authorList>
            <person name="Lin Y.-T."/>
            <person name="Sun J."/>
            <person name="Ip J.C.-H."/>
            <person name="He X."/>
            <person name="Gao Z.-M."/>
            <person name="Perez M."/>
            <person name="Xu T."/>
            <person name="Qian P.-Y."/>
            <person name="Qiu J.-W."/>
        </authorList>
    </citation>
    <scope>NUCLEOTIDE SEQUENCE</scope>
    <source>
        <strain evidence="10">Gill1</strain>
    </source>
</reference>
<dbReference type="PROSITE" id="PS00136">
    <property type="entry name" value="SUBTILASE_ASP"/>
    <property type="match status" value="1"/>
</dbReference>
<protein>
    <recommendedName>
        <fullName evidence="9">Peptidase S8/S53 domain-containing protein</fullName>
    </recommendedName>
</protein>
<dbReference type="InterPro" id="IPR034061">
    <property type="entry name" value="Peptidases_S8_Autotransporter"/>
</dbReference>
<name>A0AAU6PE79_9GAMM</name>
<dbReference type="PROSITE" id="PS51257">
    <property type="entry name" value="PROKAR_LIPOPROTEIN"/>
    <property type="match status" value="1"/>
</dbReference>
<dbReference type="InterPro" id="IPR036852">
    <property type="entry name" value="Peptidase_S8/S53_dom_sf"/>
</dbReference>
<evidence type="ECO:0000256" key="6">
    <source>
        <dbReference type="PIRSR" id="PIRSR615500-1"/>
    </source>
</evidence>
<dbReference type="PANTHER" id="PTHR43806">
    <property type="entry name" value="PEPTIDASE S8"/>
    <property type="match status" value="1"/>
</dbReference>
<evidence type="ECO:0000256" key="2">
    <source>
        <dbReference type="ARBA" id="ARBA00022670"/>
    </source>
</evidence>
<evidence type="ECO:0000313" key="11">
    <source>
        <dbReference type="EMBL" id="WXT99339.1"/>
    </source>
</evidence>
<evidence type="ECO:0000256" key="7">
    <source>
        <dbReference type="PROSITE-ProRule" id="PRU01240"/>
    </source>
</evidence>
<accession>A0AAU6PE79</accession>
<dbReference type="InterPro" id="IPR022398">
    <property type="entry name" value="Peptidase_S8_His-AS"/>
</dbReference>
<dbReference type="PRINTS" id="PR00723">
    <property type="entry name" value="SUBTILISIN"/>
</dbReference>
<feature type="domain" description="Peptidase S8/S53" evidence="9">
    <location>
        <begin position="63"/>
        <end position="339"/>
    </location>
</feature>
<dbReference type="EMBL" id="CP138327">
    <property type="protein sequence ID" value="WXT99339.1"/>
    <property type="molecule type" value="Genomic_DNA"/>
</dbReference>
<dbReference type="Pfam" id="PF00082">
    <property type="entry name" value="Peptidase_S8"/>
    <property type="match status" value="1"/>
</dbReference>
<dbReference type="GO" id="GO:0004252">
    <property type="term" value="F:serine-type endopeptidase activity"/>
    <property type="evidence" value="ECO:0007669"/>
    <property type="project" value="UniProtKB-UniRule"/>
</dbReference>
<dbReference type="PROSITE" id="PS51892">
    <property type="entry name" value="SUBTILASE"/>
    <property type="match status" value="1"/>
</dbReference>
<feature type="active site" description="Charge relay system" evidence="6 7">
    <location>
        <position position="72"/>
    </location>
</feature>
<gene>
    <name evidence="10" type="ORF">Ctma_0008</name>
    <name evidence="11" type="ORF">Ctma_0035</name>
</gene>
<feature type="active site" description="Charge relay system" evidence="6 7">
    <location>
        <position position="291"/>
    </location>
</feature>
<evidence type="ECO:0000256" key="5">
    <source>
        <dbReference type="ARBA" id="ARBA00022825"/>
    </source>
</evidence>
<dbReference type="InterPro" id="IPR000209">
    <property type="entry name" value="Peptidase_S8/S53_dom"/>
</dbReference>
<evidence type="ECO:0000313" key="10">
    <source>
        <dbReference type="EMBL" id="WXT99312.1"/>
    </source>
</evidence>
<sequence length="724" mass="76548">MRDKFILLFFSIVLSGCGGGGGGSSSSVVVKNPPAYYETTEYNSQYGLSNIKASEIYSDGYSGSGVTVAVIDTGVDLDHPDLIDNIASGGYDYVDDDADANPNGQGAFMSHGTHVAGIIAGVKNDIGMHGVAYSAKILALRAGDSAGSLFGAIESSIDQAISQGAKVINASFGSSGIGTSTKDKWLKAHNNDIVSVHAAGNDYLKSTAYDDNNPLYGARLPIESGYEALANTLIAVVATDSSNVIADYSNRCGDAMAWCMAAPGNSIYSTVDTTDATDANSDGYDVYSGTSMAAPHVSGAVAVLRSKWPSKTAAETVTILYDTATDLGNTGTDAIYGRGLLNLDNAVYAQGALTVQTASGGSHYLSDSGFSSSSMLGNALSQSIETAVYDKYKRDYYFNLNNAITTPESVSMLEELSFNDSNIEIDLGSGVRLLSEINKGSVQIQNSMNDYEISFAHKQNPASVFAFNATTDIVGLSQAYSLYGDSHLSKIQNSKAFNISSTGDLKASLGVVSGHTDVSNTHGVSGINTSILANPIKDLSLTVQISHLKEDETFLSSYFSGAYQTGVAKTKAINLIATSKINNHFSLITQLSKATTQVATLQDSVVSDFSNIESSGYSLSLLGNDVYSQDDQLFATFKQPLKVTSGNMILTTANGLNLDDSISFTDQVVNLSPTGIERALTIGYATEFAKDTDMVLLLNRRNNPNHDVSLKSENQMMIKISKKF</sequence>
<feature type="active site" description="Charge relay system" evidence="6 7">
    <location>
        <position position="111"/>
    </location>
</feature>
<dbReference type="PROSITE" id="PS00137">
    <property type="entry name" value="SUBTILASE_HIS"/>
    <property type="match status" value="1"/>
</dbReference>
<dbReference type="PANTHER" id="PTHR43806:SF11">
    <property type="entry name" value="CEREVISIN-RELATED"/>
    <property type="match status" value="1"/>
</dbReference>
<dbReference type="InterPro" id="IPR023828">
    <property type="entry name" value="Peptidase_S8_Ser-AS"/>
</dbReference>